<dbReference type="Gene3D" id="1.25.40.90">
    <property type="match status" value="1"/>
</dbReference>
<dbReference type="GO" id="GO:0005543">
    <property type="term" value="F:phospholipid binding"/>
    <property type="evidence" value="ECO:0007669"/>
    <property type="project" value="TreeGrafter"/>
</dbReference>
<feature type="compositionally biased region" description="Polar residues" evidence="1">
    <location>
        <begin position="167"/>
        <end position="216"/>
    </location>
</feature>
<dbReference type="InterPro" id="IPR008942">
    <property type="entry name" value="ENTH_VHS"/>
</dbReference>
<dbReference type="InterPro" id="IPR013809">
    <property type="entry name" value="ENTH"/>
</dbReference>
<comment type="caution">
    <text evidence="3">The sequence shown here is derived from an EMBL/GenBank/DDBJ whole genome shotgun (WGS) entry which is preliminary data.</text>
</comment>
<sequence>MNFGSVSIWDVKKVVDKVKNVVMNLSEIEIKVNEATGSEPWGASRSLMQEIAQATYNPRNDMNLIMNQIYSKFAESDPSLWRQAYKALQLLEYLIKNGSESVVNEARRHESIIRALRNFHYKDNTGVDRGINIRHLSGEISKLLNDTSRLKEERKKAKINRNKYTGLGNSTTSQSSYNDHISSSVGSSNSTRYPTTQSNSSSSNAKKTQSPSSAGSNTLYKNYKNTTNSSSKPTNGAPRARRNDIEESSISNSSSKNYKSNDNVDNTVQVGDLLSFDDFTDNSIKANGTNEDSFNEWGDFQSSSPSKYNNAISPKDNGFTKSKTVDDLLSGFDSIEISTNFDSLSYGPANAQNSTIAKSNTNPIFSLAEPVYNSSSKTEKTLNSDPFSDFQSFTDTQTSPNNAFSFGAPIIMNKHSTPNSSVNKTSTLGPPVQVAQAQNNNSSSNNDSNIWDMHKSLISLESLAPSSKK</sequence>
<name>A0A1R1Y0Q5_9FUNG</name>
<dbReference type="SMART" id="SM00273">
    <property type="entry name" value="ENTH"/>
    <property type="match status" value="1"/>
</dbReference>
<dbReference type="EMBL" id="LSSM01002767">
    <property type="protein sequence ID" value="OMJ20399.1"/>
    <property type="molecule type" value="Genomic_DNA"/>
</dbReference>
<dbReference type="Proteomes" id="UP000187429">
    <property type="component" value="Unassembled WGS sequence"/>
</dbReference>
<feature type="domain" description="ENTH" evidence="2">
    <location>
        <begin position="20"/>
        <end position="154"/>
    </location>
</feature>
<evidence type="ECO:0000313" key="3">
    <source>
        <dbReference type="EMBL" id="OMJ20399.1"/>
    </source>
</evidence>
<dbReference type="OrthoDB" id="4033880at2759"/>
<dbReference type="AlphaFoldDB" id="A0A1R1Y0Q5"/>
<protein>
    <submittedName>
        <fullName evidence="3">ENTH domain-containing protein</fullName>
    </submittedName>
</protein>
<evidence type="ECO:0000313" key="4">
    <source>
        <dbReference type="Proteomes" id="UP000187429"/>
    </source>
</evidence>
<dbReference type="CDD" id="cd03571">
    <property type="entry name" value="ENTH"/>
    <property type="match status" value="1"/>
</dbReference>
<dbReference type="GO" id="GO:0030276">
    <property type="term" value="F:clathrin binding"/>
    <property type="evidence" value="ECO:0007669"/>
    <property type="project" value="TreeGrafter"/>
</dbReference>
<feature type="compositionally biased region" description="Low complexity" evidence="1">
    <location>
        <begin position="217"/>
        <end position="228"/>
    </location>
</feature>
<dbReference type="GO" id="GO:0005886">
    <property type="term" value="C:plasma membrane"/>
    <property type="evidence" value="ECO:0007669"/>
    <property type="project" value="TreeGrafter"/>
</dbReference>
<organism evidence="3 4">
    <name type="scientific">Smittium culicis</name>
    <dbReference type="NCBI Taxonomy" id="133412"/>
    <lineage>
        <taxon>Eukaryota</taxon>
        <taxon>Fungi</taxon>
        <taxon>Fungi incertae sedis</taxon>
        <taxon>Zoopagomycota</taxon>
        <taxon>Kickxellomycotina</taxon>
        <taxon>Harpellomycetes</taxon>
        <taxon>Harpellales</taxon>
        <taxon>Legeriomycetaceae</taxon>
        <taxon>Smittium</taxon>
    </lineage>
</organism>
<feature type="compositionally biased region" description="Low complexity" evidence="1">
    <location>
        <begin position="248"/>
        <end position="263"/>
    </location>
</feature>
<dbReference type="Pfam" id="PF01417">
    <property type="entry name" value="ENTH"/>
    <property type="match status" value="1"/>
</dbReference>
<dbReference type="GO" id="GO:0005768">
    <property type="term" value="C:endosome"/>
    <property type="evidence" value="ECO:0007669"/>
    <property type="project" value="TreeGrafter"/>
</dbReference>
<dbReference type="GO" id="GO:0030125">
    <property type="term" value="C:clathrin vesicle coat"/>
    <property type="evidence" value="ECO:0007669"/>
    <property type="project" value="TreeGrafter"/>
</dbReference>
<dbReference type="PANTHER" id="PTHR12276">
    <property type="entry name" value="EPSIN/ENT-RELATED"/>
    <property type="match status" value="1"/>
</dbReference>
<dbReference type="PANTHER" id="PTHR12276:SF45">
    <property type="entry name" value="CLATHRIN INTERACTOR 1"/>
    <property type="match status" value="1"/>
</dbReference>
<feature type="compositionally biased region" description="Polar residues" evidence="1">
    <location>
        <begin position="300"/>
        <end position="312"/>
    </location>
</feature>
<proteinExistence type="predicted"/>
<feature type="region of interest" description="Disordered" evidence="1">
    <location>
        <begin position="154"/>
        <end position="264"/>
    </location>
</feature>
<keyword evidence="4" id="KW-1185">Reference proteome</keyword>
<dbReference type="SUPFAM" id="SSF48464">
    <property type="entry name" value="ENTH/VHS domain"/>
    <property type="match status" value="1"/>
</dbReference>
<evidence type="ECO:0000256" key="1">
    <source>
        <dbReference type="SAM" id="MobiDB-lite"/>
    </source>
</evidence>
<dbReference type="PROSITE" id="PS50942">
    <property type="entry name" value="ENTH"/>
    <property type="match status" value="1"/>
</dbReference>
<feature type="region of interest" description="Disordered" evidence="1">
    <location>
        <begin position="287"/>
        <end position="314"/>
    </location>
</feature>
<reference evidence="4" key="1">
    <citation type="submission" date="2017-01" db="EMBL/GenBank/DDBJ databases">
        <authorList>
            <person name="Wang Y."/>
            <person name="White M."/>
            <person name="Kvist S."/>
            <person name="Moncalvo J.-M."/>
        </authorList>
    </citation>
    <scope>NUCLEOTIDE SEQUENCE [LARGE SCALE GENOMIC DNA]</scope>
    <source>
        <strain evidence="4">ID-206-W2</strain>
    </source>
</reference>
<dbReference type="FunFam" id="1.25.40.90:FF:000006">
    <property type="entry name" value="Clathrin interactor 1"/>
    <property type="match status" value="1"/>
</dbReference>
<dbReference type="GO" id="GO:0006897">
    <property type="term" value="P:endocytosis"/>
    <property type="evidence" value="ECO:0007669"/>
    <property type="project" value="TreeGrafter"/>
</dbReference>
<accession>A0A1R1Y0Q5</accession>
<gene>
    <name evidence="3" type="ORF">AYI69_g6224</name>
</gene>
<evidence type="ECO:0000259" key="2">
    <source>
        <dbReference type="PROSITE" id="PS50942"/>
    </source>
</evidence>